<organism evidence="2 3">
    <name type="scientific">Roseateles saccharophilus</name>
    <name type="common">Pseudomonas saccharophila</name>
    <dbReference type="NCBI Taxonomy" id="304"/>
    <lineage>
        <taxon>Bacteria</taxon>
        <taxon>Pseudomonadati</taxon>
        <taxon>Pseudomonadota</taxon>
        <taxon>Betaproteobacteria</taxon>
        <taxon>Burkholderiales</taxon>
        <taxon>Sphaerotilaceae</taxon>
        <taxon>Roseateles</taxon>
    </lineage>
</organism>
<keyword evidence="1" id="KW-0732">Signal</keyword>
<feature type="signal peptide" evidence="1">
    <location>
        <begin position="1"/>
        <end position="27"/>
    </location>
</feature>
<gene>
    <name evidence="2" type="ORF">J2X20_003416</name>
</gene>
<keyword evidence="3" id="KW-1185">Reference proteome</keyword>
<dbReference type="Proteomes" id="UP001180453">
    <property type="component" value="Unassembled WGS sequence"/>
</dbReference>
<evidence type="ECO:0000313" key="3">
    <source>
        <dbReference type="Proteomes" id="UP001180453"/>
    </source>
</evidence>
<evidence type="ECO:0000256" key="1">
    <source>
        <dbReference type="SAM" id="SignalP"/>
    </source>
</evidence>
<evidence type="ECO:0000313" key="2">
    <source>
        <dbReference type="EMBL" id="MDR7270758.1"/>
    </source>
</evidence>
<accession>A0ABU1YPG8</accession>
<sequence length="162" mass="18158">MHSVLRARTLALFTVLAALAAASHAQATSGPRYGSKEDLRQCMDGEDRIKLEQAALQKKADKRKAVMKQWQDEMRAHVALQATVDKSDEDAITAYNERMDALNARVEPLNREAVEFQASVDAFDARTQEFNKRCAGLVYRINDMRAIEKERLYAAKAKAGKS</sequence>
<dbReference type="RefSeq" id="WP_310267005.1">
    <property type="nucleotide sequence ID" value="NZ_JAVDXU010000002.1"/>
</dbReference>
<dbReference type="EMBL" id="JAVDXU010000002">
    <property type="protein sequence ID" value="MDR7270758.1"/>
    <property type="molecule type" value="Genomic_DNA"/>
</dbReference>
<comment type="caution">
    <text evidence="2">The sequence shown here is derived from an EMBL/GenBank/DDBJ whole genome shotgun (WGS) entry which is preliminary data.</text>
</comment>
<reference evidence="2 3" key="1">
    <citation type="submission" date="2023-07" db="EMBL/GenBank/DDBJ databases">
        <title>Sorghum-associated microbial communities from plants grown in Nebraska, USA.</title>
        <authorList>
            <person name="Schachtman D."/>
        </authorList>
    </citation>
    <scope>NUCLEOTIDE SEQUENCE [LARGE SCALE GENOMIC DNA]</scope>
    <source>
        <strain evidence="2 3">BE314</strain>
    </source>
</reference>
<protein>
    <submittedName>
        <fullName evidence="2">RNase H-like nuclease (RuvC/YqgF family)</fullName>
    </submittedName>
</protein>
<name>A0ABU1YPG8_ROSSA</name>
<feature type="chain" id="PRO_5046392566" evidence="1">
    <location>
        <begin position="28"/>
        <end position="162"/>
    </location>
</feature>
<proteinExistence type="predicted"/>